<comment type="similarity">
    <text evidence="2 12">Belongs to the SecG family.</text>
</comment>
<dbReference type="EMBL" id="AATP01000009">
    <property type="protein sequence ID" value="EAU40104.1"/>
    <property type="molecule type" value="Genomic_DNA"/>
</dbReference>
<dbReference type="RefSeq" id="WP_007067360.1">
    <property type="nucleotide sequence ID" value="NZ_DS022272.1"/>
</dbReference>
<comment type="subcellular location">
    <subcellularLocation>
        <location evidence="1 12">Cell membrane</location>
        <topology evidence="1 12">Multi-pass membrane protein</topology>
    </subcellularLocation>
</comment>
<evidence type="ECO:0000256" key="8">
    <source>
        <dbReference type="ARBA" id="ARBA00022989"/>
    </source>
</evidence>
<dbReference type="PRINTS" id="PR01651">
    <property type="entry name" value="SECGEXPORT"/>
</dbReference>
<name>Q0FZ54_9HYPH</name>
<keyword evidence="7 12" id="KW-0653">Protein transport</keyword>
<dbReference type="GO" id="GO:0043952">
    <property type="term" value="P:protein transport by the Sec complex"/>
    <property type="evidence" value="ECO:0007669"/>
    <property type="project" value="TreeGrafter"/>
</dbReference>
<dbReference type="NCBIfam" id="TIGR00810">
    <property type="entry name" value="secG"/>
    <property type="match status" value="1"/>
</dbReference>
<gene>
    <name evidence="14" type="ORF">FP2506_11127</name>
</gene>
<evidence type="ECO:0000256" key="10">
    <source>
        <dbReference type="ARBA" id="ARBA00023136"/>
    </source>
</evidence>
<protein>
    <recommendedName>
        <fullName evidence="3 12">Protein-export membrane protein SecG</fullName>
    </recommendedName>
</protein>
<evidence type="ECO:0000256" key="4">
    <source>
        <dbReference type="ARBA" id="ARBA00022448"/>
    </source>
</evidence>
<dbReference type="InterPro" id="IPR004692">
    <property type="entry name" value="SecG"/>
</dbReference>
<dbReference type="HOGENOM" id="CLU_094156_5_0_5"/>
<evidence type="ECO:0000256" key="2">
    <source>
        <dbReference type="ARBA" id="ARBA00008445"/>
    </source>
</evidence>
<keyword evidence="9 12" id="KW-0811">Translocation</keyword>
<evidence type="ECO:0000313" key="14">
    <source>
        <dbReference type="EMBL" id="EAU40104.1"/>
    </source>
</evidence>
<organism evidence="14 15">
    <name type="scientific">Fulvimarina pelagi HTCC2506</name>
    <dbReference type="NCBI Taxonomy" id="314231"/>
    <lineage>
        <taxon>Bacteria</taxon>
        <taxon>Pseudomonadati</taxon>
        <taxon>Pseudomonadota</taxon>
        <taxon>Alphaproteobacteria</taxon>
        <taxon>Hyphomicrobiales</taxon>
        <taxon>Aurantimonadaceae</taxon>
        <taxon>Fulvimarina</taxon>
    </lineage>
</organism>
<feature type="compositionally biased region" description="Low complexity" evidence="13">
    <location>
        <begin position="93"/>
        <end position="104"/>
    </location>
</feature>
<evidence type="ECO:0000256" key="13">
    <source>
        <dbReference type="SAM" id="MobiDB-lite"/>
    </source>
</evidence>
<feature type="region of interest" description="Disordered" evidence="13">
    <location>
        <begin position="81"/>
        <end position="258"/>
    </location>
</feature>
<dbReference type="GO" id="GO:0065002">
    <property type="term" value="P:intracellular protein transmembrane transport"/>
    <property type="evidence" value="ECO:0007669"/>
    <property type="project" value="TreeGrafter"/>
</dbReference>
<evidence type="ECO:0000256" key="6">
    <source>
        <dbReference type="ARBA" id="ARBA00022692"/>
    </source>
</evidence>
<proteinExistence type="inferred from homology"/>
<evidence type="ECO:0000313" key="15">
    <source>
        <dbReference type="Proteomes" id="UP000004310"/>
    </source>
</evidence>
<dbReference type="AlphaFoldDB" id="Q0FZ54"/>
<comment type="function">
    <text evidence="11 12">Involved in protein export. Participates in an early event of protein translocation.</text>
</comment>
<feature type="compositionally biased region" description="Low complexity" evidence="13">
    <location>
        <begin position="156"/>
        <end position="173"/>
    </location>
</feature>
<keyword evidence="15" id="KW-1185">Reference proteome</keyword>
<dbReference type="eggNOG" id="COG1314">
    <property type="taxonomic scope" value="Bacteria"/>
</dbReference>
<dbReference type="Proteomes" id="UP000004310">
    <property type="component" value="Unassembled WGS sequence"/>
</dbReference>
<keyword evidence="4 12" id="KW-0813">Transport</keyword>
<feature type="transmembrane region" description="Helical" evidence="12">
    <location>
        <begin position="55"/>
        <end position="73"/>
    </location>
</feature>
<dbReference type="PANTHER" id="PTHR34182:SF1">
    <property type="entry name" value="PROTEIN-EXPORT MEMBRANE PROTEIN SECG"/>
    <property type="match status" value="1"/>
</dbReference>
<dbReference type="Pfam" id="PF03840">
    <property type="entry name" value="SecG"/>
    <property type="match status" value="1"/>
</dbReference>
<comment type="caution">
    <text evidence="12">Lacks conserved residue(s) required for the propagation of feature annotation.</text>
</comment>
<evidence type="ECO:0000256" key="3">
    <source>
        <dbReference type="ARBA" id="ARBA00017876"/>
    </source>
</evidence>
<dbReference type="GO" id="GO:0005886">
    <property type="term" value="C:plasma membrane"/>
    <property type="evidence" value="ECO:0007669"/>
    <property type="project" value="UniProtKB-SubCell"/>
</dbReference>
<feature type="compositionally biased region" description="Low complexity" evidence="13">
    <location>
        <begin position="111"/>
        <end position="129"/>
    </location>
</feature>
<accession>Q0FZ54</accession>
<dbReference type="PANTHER" id="PTHR34182">
    <property type="entry name" value="PROTEIN-EXPORT MEMBRANE PROTEIN SECG"/>
    <property type="match status" value="1"/>
</dbReference>
<keyword evidence="8 12" id="KW-1133">Transmembrane helix</keyword>
<dbReference type="GO" id="GO:0009306">
    <property type="term" value="P:protein secretion"/>
    <property type="evidence" value="ECO:0007669"/>
    <property type="project" value="UniProtKB-UniRule"/>
</dbReference>
<evidence type="ECO:0000256" key="7">
    <source>
        <dbReference type="ARBA" id="ARBA00022927"/>
    </source>
</evidence>
<keyword evidence="10 12" id="KW-0472">Membrane</keyword>
<evidence type="ECO:0000256" key="11">
    <source>
        <dbReference type="ARBA" id="ARBA00025182"/>
    </source>
</evidence>
<dbReference type="STRING" id="217511.GCA_001463845_00967"/>
<evidence type="ECO:0000256" key="5">
    <source>
        <dbReference type="ARBA" id="ARBA00022475"/>
    </source>
</evidence>
<comment type="caution">
    <text evidence="14">The sequence shown here is derived from an EMBL/GenBank/DDBJ whole genome shotgun (WGS) entry which is preliminary data.</text>
</comment>
<keyword evidence="6 12" id="KW-0812">Transmembrane</keyword>
<sequence length="258" mass="25248">METILIVIHLMIVIALVVVVLLQRSEGGALGIGGGGGGMMSARGAANALTKTTGILAAGFFITSLSLGILARYGSQPTDILDQLPSNQGQSTDGGSLLDQLGGLPSEDEGASGAATGDAGTAAPADNAAGGEGSDAAETGATDSPSLIPDASSGNASETATPAPAAPETQAPTNESPAAATGADNSLLLDQPEQSGEGEPASDKPEGEASDTEAGEIPANPGETAPNAADPAFVPPVEDQSAVEQVPEEPLSNEEPQN</sequence>
<reference evidence="14 15" key="1">
    <citation type="journal article" date="2010" name="J. Bacteriol.">
        <title>Genome sequence of Fulvimarina pelagi HTCC2506T, a Mn(II)-oxidizing alphaproteobacterium possessing an aerobic anoxygenic photosynthetic gene cluster and Xanthorhodopsin.</title>
        <authorList>
            <person name="Kang I."/>
            <person name="Oh H.M."/>
            <person name="Lim S.I."/>
            <person name="Ferriera S."/>
            <person name="Giovannoni S.J."/>
            <person name="Cho J.C."/>
        </authorList>
    </citation>
    <scope>NUCLEOTIDE SEQUENCE [LARGE SCALE GENOMIC DNA]</scope>
    <source>
        <strain evidence="14 15">HTCC2506</strain>
    </source>
</reference>
<evidence type="ECO:0000256" key="12">
    <source>
        <dbReference type="RuleBase" id="RU365087"/>
    </source>
</evidence>
<evidence type="ECO:0000256" key="1">
    <source>
        <dbReference type="ARBA" id="ARBA00004651"/>
    </source>
</evidence>
<dbReference type="GO" id="GO:0015450">
    <property type="term" value="F:protein-transporting ATPase activity"/>
    <property type="evidence" value="ECO:0007669"/>
    <property type="project" value="UniProtKB-UniRule"/>
</dbReference>
<keyword evidence="5 12" id="KW-1003">Cell membrane</keyword>
<evidence type="ECO:0000256" key="9">
    <source>
        <dbReference type="ARBA" id="ARBA00023010"/>
    </source>
</evidence>